<reference evidence="3 4" key="1">
    <citation type="submission" date="2020-04" db="EMBL/GenBank/DDBJ databases">
        <title>Genome-Wide Identification of 5-Methylcytosine Sites in Bacterial Genomes By High-Throughput Sequencing of MspJI Restriction Fragments.</title>
        <authorList>
            <person name="Wu V."/>
        </authorList>
    </citation>
    <scope>NUCLEOTIDE SEQUENCE [LARGE SCALE GENOMIC DNA]</scope>
    <source>
        <strain evidence="3 4">S2</strain>
    </source>
</reference>
<dbReference type="GO" id="GO:0051537">
    <property type="term" value="F:2 iron, 2 sulfur cluster binding"/>
    <property type="evidence" value="ECO:0007669"/>
    <property type="project" value="InterPro"/>
</dbReference>
<evidence type="ECO:0000259" key="2">
    <source>
        <dbReference type="PROSITE" id="PS51085"/>
    </source>
</evidence>
<organism evidence="3 4">
    <name type="scientific">Priestia megaterium</name>
    <name type="common">Bacillus megaterium</name>
    <dbReference type="NCBI Taxonomy" id="1404"/>
    <lineage>
        <taxon>Bacteria</taxon>
        <taxon>Bacillati</taxon>
        <taxon>Bacillota</taxon>
        <taxon>Bacilli</taxon>
        <taxon>Bacillales</taxon>
        <taxon>Bacillaceae</taxon>
        <taxon>Priestia</taxon>
    </lineage>
</organism>
<evidence type="ECO:0000256" key="1">
    <source>
        <dbReference type="SAM" id="MobiDB-lite"/>
    </source>
</evidence>
<name>A0A6H1PAA8_PRIMG</name>
<evidence type="ECO:0000313" key="3">
    <source>
        <dbReference type="EMBL" id="QIZ10516.1"/>
    </source>
</evidence>
<sequence>MNKRVFTVGSLIPGSLAPVLNPPASTLFEKEEPKQPSDAIRKEPHHQKIIVLQGENKFEITPAKGKLLDVALNQGKPIKYKCRKGTCGQCTVQVLQGQGLSKPNEQEHIKLGNELSNGYRLACQAVIL</sequence>
<dbReference type="AlphaFoldDB" id="A0A6H1PAA8"/>
<dbReference type="Pfam" id="PF00111">
    <property type="entry name" value="Fer2"/>
    <property type="match status" value="1"/>
</dbReference>
<dbReference type="EMBL" id="CP051128">
    <property type="protein sequence ID" value="QIZ10516.1"/>
    <property type="molecule type" value="Genomic_DNA"/>
</dbReference>
<dbReference type="CDD" id="cd00207">
    <property type="entry name" value="fer2"/>
    <property type="match status" value="1"/>
</dbReference>
<accession>A0A6H1PAA8</accession>
<dbReference type="InterPro" id="IPR006058">
    <property type="entry name" value="2Fe2S_fd_BS"/>
</dbReference>
<protein>
    <submittedName>
        <fullName evidence="3">(2Fe-2S)-binding protein</fullName>
    </submittedName>
</protein>
<feature type="domain" description="2Fe-2S ferredoxin-type" evidence="2">
    <location>
        <begin position="47"/>
        <end position="128"/>
    </location>
</feature>
<feature type="region of interest" description="Disordered" evidence="1">
    <location>
        <begin position="23"/>
        <end position="44"/>
    </location>
</feature>
<dbReference type="InterPro" id="IPR036010">
    <property type="entry name" value="2Fe-2S_ferredoxin-like_sf"/>
</dbReference>
<dbReference type="Proteomes" id="UP000501868">
    <property type="component" value="Chromosome"/>
</dbReference>
<feature type="compositionally biased region" description="Basic and acidic residues" evidence="1">
    <location>
        <begin position="28"/>
        <end position="42"/>
    </location>
</feature>
<dbReference type="PROSITE" id="PS51085">
    <property type="entry name" value="2FE2S_FER_2"/>
    <property type="match status" value="1"/>
</dbReference>
<gene>
    <name evidence="3" type="ORF">HFZ78_30490</name>
</gene>
<dbReference type="PROSITE" id="PS00197">
    <property type="entry name" value="2FE2S_FER_1"/>
    <property type="match status" value="1"/>
</dbReference>
<reference evidence="3 4" key="2">
    <citation type="submission" date="2020-04" db="EMBL/GenBank/DDBJ databases">
        <authorList>
            <person name="Fomenkov A."/>
            <person name="Anton B.P."/>
            <person name="Roberts R.J."/>
        </authorList>
    </citation>
    <scope>NUCLEOTIDE SEQUENCE [LARGE SCALE GENOMIC DNA]</scope>
    <source>
        <strain evidence="3 4">S2</strain>
    </source>
</reference>
<proteinExistence type="predicted"/>
<dbReference type="SUPFAM" id="SSF54292">
    <property type="entry name" value="2Fe-2S ferredoxin-like"/>
    <property type="match status" value="1"/>
</dbReference>
<dbReference type="Gene3D" id="3.10.20.30">
    <property type="match status" value="1"/>
</dbReference>
<dbReference type="InterPro" id="IPR012675">
    <property type="entry name" value="Beta-grasp_dom_sf"/>
</dbReference>
<dbReference type="InterPro" id="IPR001041">
    <property type="entry name" value="2Fe-2S_ferredoxin-type"/>
</dbReference>
<evidence type="ECO:0000313" key="4">
    <source>
        <dbReference type="Proteomes" id="UP000501868"/>
    </source>
</evidence>